<organism evidence="1 2">
    <name type="scientific">Striga hermonthica</name>
    <name type="common">Purple witchweed</name>
    <name type="synonym">Buchnera hermonthica</name>
    <dbReference type="NCBI Taxonomy" id="68872"/>
    <lineage>
        <taxon>Eukaryota</taxon>
        <taxon>Viridiplantae</taxon>
        <taxon>Streptophyta</taxon>
        <taxon>Embryophyta</taxon>
        <taxon>Tracheophyta</taxon>
        <taxon>Spermatophyta</taxon>
        <taxon>Magnoliopsida</taxon>
        <taxon>eudicotyledons</taxon>
        <taxon>Gunneridae</taxon>
        <taxon>Pentapetalae</taxon>
        <taxon>asterids</taxon>
        <taxon>lamiids</taxon>
        <taxon>Lamiales</taxon>
        <taxon>Orobanchaceae</taxon>
        <taxon>Buchnereae</taxon>
        <taxon>Striga</taxon>
    </lineage>
</organism>
<dbReference type="Proteomes" id="UP001153555">
    <property type="component" value="Unassembled WGS sequence"/>
</dbReference>
<dbReference type="EMBL" id="CACSLK010003174">
    <property type="protein sequence ID" value="CAA0809063.1"/>
    <property type="molecule type" value="Genomic_DNA"/>
</dbReference>
<gene>
    <name evidence="1" type="ORF">SHERM_11269</name>
</gene>
<keyword evidence="2" id="KW-1185">Reference proteome</keyword>
<proteinExistence type="predicted"/>
<protein>
    <submittedName>
        <fullName evidence="1">Uncharacterized protein</fullName>
    </submittedName>
</protein>
<evidence type="ECO:0000313" key="2">
    <source>
        <dbReference type="Proteomes" id="UP001153555"/>
    </source>
</evidence>
<evidence type="ECO:0000313" key="1">
    <source>
        <dbReference type="EMBL" id="CAA0809063.1"/>
    </source>
</evidence>
<comment type="caution">
    <text evidence="1">The sequence shown here is derived from an EMBL/GenBank/DDBJ whole genome shotgun (WGS) entry which is preliminary data.</text>
</comment>
<name>A0A9N7MM53_STRHE</name>
<dbReference type="AlphaFoldDB" id="A0A9N7MM53"/>
<accession>A0A9N7MM53</accession>
<reference evidence="1" key="1">
    <citation type="submission" date="2019-12" db="EMBL/GenBank/DDBJ databases">
        <authorList>
            <person name="Scholes J."/>
        </authorList>
    </citation>
    <scope>NUCLEOTIDE SEQUENCE</scope>
</reference>
<feature type="non-terminal residue" evidence="1">
    <location>
        <position position="1"/>
    </location>
</feature>
<sequence>FFDTVLKGGNNNSCSKSDGYQTIQFHHLTSKGQEKFDLLFLEGMIVIAEVPCQFQRILQML</sequence>
<feature type="non-terminal residue" evidence="1">
    <location>
        <position position="61"/>
    </location>
</feature>